<dbReference type="NCBIfam" id="NF001924">
    <property type="entry name" value="PRK00702.1"/>
    <property type="match status" value="1"/>
</dbReference>
<evidence type="ECO:0000256" key="1">
    <source>
        <dbReference type="ARBA" id="ARBA00023235"/>
    </source>
</evidence>
<comment type="subunit">
    <text evidence="2">Homodimer.</text>
</comment>
<feature type="binding site" evidence="2">
    <location>
        <begin position="84"/>
        <end position="87"/>
    </location>
    <ligand>
        <name>substrate</name>
    </ligand>
</feature>
<dbReference type="PANTHER" id="PTHR11934:SF0">
    <property type="entry name" value="RIBOSE-5-PHOSPHATE ISOMERASE"/>
    <property type="match status" value="1"/>
</dbReference>
<proteinExistence type="inferred from homology"/>
<comment type="catalytic activity">
    <reaction evidence="2">
        <text>aldehydo-D-ribose 5-phosphate = D-ribulose 5-phosphate</text>
        <dbReference type="Rhea" id="RHEA:14657"/>
        <dbReference type="ChEBI" id="CHEBI:58121"/>
        <dbReference type="ChEBI" id="CHEBI:58273"/>
        <dbReference type="EC" id="5.3.1.6"/>
    </reaction>
</comment>
<dbReference type="Gene3D" id="3.30.70.260">
    <property type="match status" value="1"/>
</dbReference>
<evidence type="ECO:0000313" key="3">
    <source>
        <dbReference type="EMBL" id="UQS82399.1"/>
    </source>
</evidence>
<dbReference type="Gene3D" id="3.40.50.1360">
    <property type="match status" value="1"/>
</dbReference>
<dbReference type="EMBL" id="CP093366">
    <property type="protein sequence ID" value="UQS82399.1"/>
    <property type="molecule type" value="Genomic_DNA"/>
</dbReference>
<dbReference type="NCBIfam" id="TIGR00021">
    <property type="entry name" value="rpiA"/>
    <property type="match status" value="1"/>
</dbReference>
<dbReference type="SUPFAM" id="SSF100950">
    <property type="entry name" value="NagB/RpiA/CoA transferase-like"/>
    <property type="match status" value="1"/>
</dbReference>
<feature type="binding site" evidence="2">
    <location>
        <begin position="97"/>
        <end position="100"/>
    </location>
    <ligand>
        <name>substrate</name>
    </ligand>
</feature>
<dbReference type="GO" id="GO:0004751">
    <property type="term" value="F:ribose-5-phosphate isomerase activity"/>
    <property type="evidence" value="ECO:0007669"/>
    <property type="project" value="UniProtKB-EC"/>
</dbReference>
<name>A0ABY4P9L2_9LACO</name>
<comment type="similarity">
    <text evidence="2">Belongs to the ribose 5-phosphate isomerase family.</text>
</comment>
<dbReference type="HAMAP" id="MF_00170">
    <property type="entry name" value="Rib_5P_isom_A"/>
    <property type="match status" value="1"/>
</dbReference>
<dbReference type="RefSeq" id="WP_249514667.1">
    <property type="nucleotide sequence ID" value="NZ_CP093366.1"/>
</dbReference>
<dbReference type="PANTHER" id="PTHR11934">
    <property type="entry name" value="RIBOSE-5-PHOSPHATE ISOMERASE"/>
    <property type="match status" value="1"/>
</dbReference>
<dbReference type="InterPro" id="IPR020672">
    <property type="entry name" value="Ribose5P_isomerase_typA_subgr"/>
</dbReference>
<comment type="pathway">
    <text evidence="2">Carbohydrate degradation; pentose phosphate pathway; D-ribose 5-phosphate from D-ribulose 5-phosphate (non-oxidative stage): step 1/1.</text>
</comment>
<dbReference type="EC" id="5.3.1.6" evidence="2"/>
<dbReference type="Proteomes" id="UP000831495">
    <property type="component" value="Chromosome"/>
</dbReference>
<evidence type="ECO:0000256" key="2">
    <source>
        <dbReference type="HAMAP-Rule" id="MF_00170"/>
    </source>
</evidence>
<gene>
    <name evidence="2 3" type="primary">rpiA</name>
    <name evidence="3" type="ORF">MOO45_01545</name>
</gene>
<dbReference type="InterPro" id="IPR037171">
    <property type="entry name" value="NagB/RpiA_transferase-like"/>
</dbReference>
<feature type="binding site" evidence="2">
    <location>
        <position position="124"/>
    </location>
    <ligand>
        <name>substrate</name>
    </ligand>
</feature>
<feature type="active site" description="Proton acceptor" evidence="2">
    <location>
        <position position="106"/>
    </location>
</feature>
<keyword evidence="1 2" id="KW-0413">Isomerase</keyword>
<dbReference type="SUPFAM" id="SSF75445">
    <property type="entry name" value="D-ribose-5-phosphate isomerase (RpiA), lid domain"/>
    <property type="match status" value="1"/>
</dbReference>
<organism evidence="3 4">
    <name type="scientific">Bombilactobacillus folatiphilus</name>
    <dbReference type="NCBI Taxonomy" id="2923362"/>
    <lineage>
        <taxon>Bacteria</taxon>
        <taxon>Bacillati</taxon>
        <taxon>Bacillota</taxon>
        <taxon>Bacilli</taxon>
        <taxon>Lactobacillales</taxon>
        <taxon>Lactobacillaceae</taxon>
        <taxon>Bombilactobacillus</taxon>
    </lineage>
</organism>
<dbReference type="CDD" id="cd01398">
    <property type="entry name" value="RPI_A"/>
    <property type="match status" value="1"/>
</dbReference>
<dbReference type="Pfam" id="PF06026">
    <property type="entry name" value="Rib_5-P_isom_A"/>
    <property type="match status" value="1"/>
</dbReference>
<reference evidence="3" key="1">
    <citation type="journal article" date="2022" name="Int. J. Syst. Evol. Microbiol.">
        <title>Apilactobacillus apisilvae sp. nov., Nicolia spurrieriana gen. nov. sp. nov., Bombilactobacillus folatiphilus sp. nov. and Bombilactobacillus thymidiniphilus sp. nov., four new lactic acid bacterial isolates from stingless bees Tetragonula carbonaria and Austroplebeia australis.</title>
        <authorList>
            <person name="Oliphant S.A."/>
            <person name="Watson-Haigh N.S."/>
            <person name="Sumby K.M."/>
            <person name="Gardner J."/>
            <person name="Groom S."/>
            <person name="Jiranek V."/>
        </authorList>
    </citation>
    <scope>NUCLEOTIDE SEQUENCE</scope>
    <source>
        <strain evidence="3">SG4_D2</strain>
    </source>
</reference>
<feature type="binding site" evidence="2">
    <location>
        <begin position="28"/>
        <end position="31"/>
    </location>
    <ligand>
        <name>substrate</name>
    </ligand>
</feature>
<dbReference type="InterPro" id="IPR004788">
    <property type="entry name" value="Ribose5P_isomerase_type_A"/>
</dbReference>
<accession>A0ABY4P9L2</accession>
<evidence type="ECO:0000313" key="4">
    <source>
        <dbReference type="Proteomes" id="UP000831495"/>
    </source>
</evidence>
<protein>
    <recommendedName>
        <fullName evidence="2">Ribose-5-phosphate isomerase A</fullName>
        <ecNumber evidence="2">5.3.1.6</ecNumber>
    </recommendedName>
    <alternativeName>
        <fullName evidence="2">Phosphoriboisomerase A</fullName>
        <shortName evidence="2">PRI</shortName>
    </alternativeName>
</protein>
<keyword evidence="4" id="KW-1185">Reference proteome</keyword>
<sequence length="228" mass="25396">MTQSELKQTAAIKAADAVHNDMTIGLGTGSTVYYLVEELGRRVQEDKLQIDCASTSKRTFEQAQQLGIRMHPLSEMQTLDLTIDGADEIDAHFQGIKGGGAALTYEKIVALNSKHNLWIVDQTKLVSQLGAFPLPLEVNPFGCQQLIDRLTQEGLHPKLRYTQQKKLVKTDMNNYIVDLHLEQIKHPHLLADWLDHQSGIIEHGLFLDLVNEVVVGQASGPKVIAEIR</sequence>
<comment type="function">
    <text evidence="2">Catalyzes the reversible conversion of ribose-5-phosphate to ribulose 5-phosphate.</text>
</comment>